<dbReference type="SMART" id="SM00387">
    <property type="entry name" value="HATPase_c"/>
    <property type="match status" value="1"/>
</dbReference>
<evidence type="ECO:0000256" key="14">
    <source>
        <dbReference type="PROSITE-ProRule" id="PRU00339"/>
    </source>
</evidence>
<dbReference type="PROSITE" id="PS50005">
    <property type="entry name" value="TPR"/>
    <property type="match status" value="1"/>
</dbReference>
<keyword evidence="20" id="KW-0418">Kinase</keyword>
<dbReference type="InterPro" id="IPR003594">
    <property type="entry name" value="HATPase_dom"/>
</dbReference>
<dbReference type="Gene3D" id="1.25.40.10">
    <property type="entry name" value="Tetratricopeptide repeat domain"/>
    <property type="match status" value="2"/>
</dbReference>
<dbReference type="PROSITE" id="PS50109">
    <property type="entry name" value="HIS_KIN"/>
    <property type="match status" value="1"/>
</dbReference>
<proteinExistence type="predicted"/>
<dbReference type="CDD" id="cd17546">
    <property type="entry name" value="REC_hyHK_CKI1_RcsC-like"/>
    <property type="match status" value="1"/>
</dbReference>
<keyword evidence="11 16" id="KW-0472">Membrane</keyword>
<dbReference type="AlphaFoldDB" id="A0A916JMN7"/>
<evidence type="ECO:0000256" key="12">
    <source>
        <dbReference type="PROSITE-ProRule" id="PRU00110"/>
    </source>
</evidence>
<dbReference type="SMART" id="SM00028">
    <property type="entry name" value="TPR"/>
    <property type="match status" value="5"/>
</dbReference>
<dbReference type="InterPro" id="IPR003661">
    <property type="entry name" value="HisK_dim/P_dom"/>
</dbReference>
<dbReference type="InterPro" id="IPR036890">
    <property type="entry name" value="HATPase_C_sf"/>
</dbReference>
<dbReference type="InterPro" id="IPR004358">
    <property type="entry name" value="Sig_transdc_His_kin-like_C"/>
</dbReference>
<name>A0A916JMN7_9FLAO</name>
<dbReference type="Gene3D" id="3.40.50.2300">
    <property type="match status" value="1"/>
</dbReference>
<keyword evidence="9 16" id="KW-1133">Transmembrane helix</keyword>
<dbReference type="GO" id="GO:0005886">
    <property type="term" value="C:plasma membrane"/>
    <property type="evidence" value="ECO:0007669"/>
    <property type="project" value="UniProtKB-SubCell"/>
</dbReference>
<feature type="coiled-coil region" evidence="15">
    <location>
        <begin position="893"/>
        <end position="927"/>
    </location>
</feature>
<dbReference type="PROSITE" id="PS50894">
    <property type="entry name" value="HPT"/>
    <property type="match status" value="1"/>
</dbReference>
<dbReference type="GO" id="GO:0005524">
    <property type="term" value="F:ATP binding"/>
    <property type="evidence" value="ECO:0007669"/>
    <property type="project" value="UniProtKB-KW"/>
</dbReference>
<dbReference type="InterPro" id="IPR005467">
    <property type="entry name" value="His_kinase_dom"/>
</dbReference>
<dbReference type="EC" id="2.7.13.3" evidence="3"/>
<feature type="domain" description="HPt" evidence="19">
    <location>
        <begin position="830"/>
        <end position="924"/>
    </location>
</feature>
<dbReference type="Gene3D" id="3.30.565.10">
    <property type="entry name" value="Histidine kinase-like ATPase, C-terminal domain"/>
    <property type="match status" value="1"/>
</dbReference>
<dbReference type="SUPFAM" id="SSF47226">
    <property type="entry name" value="Histidine-containing phosphotransfer domain, HPT domain"/>
    <property type="match status" value="1"/>
</dbReference>
<dbReference type="Gene3D" id="1.10.287.130">
    <property type="match status" value="1"/>
</dbReference>
<evidence type="ECO:0000313" key="21">
    <source>
        <dbReference type="Proteomes" id="UP000683507"/>
    </source>
</evidence>
<dbReference type="Gene3D" id="1.20.120.160">
    <property type="entry name" value="HPT domain"/>
    <property type="match status" value="1"/>
</dbReference>
<feature type="domain" description="Histidine kinase" evidence="17">
    <location>
        <begin position="424"/>
        <end position="645"/>
    </location>
</feature>
<evidence type="ECO:0000256" key="2">
    <source>
        <dbReference type="ARBA" id="ARBA00004651"/>
    </source>
</evidence>
<dbReference type="PROSITE" id="PS50110">
    <property type="entry name" value="RESPONSE_REGULATORY"/>
    <property type="match status" value="1"/>
</dbReference>
<dbReference type="InterPro" id="IPR011990">
    <property type="entry name" value="TPR-like_helical_dom_sf"/>
</dbReference>
<comment type="catalytic activity">
    <reaction evidence="1">
        <text>ATP + protein L-histidine = ADP + protein N-phospho-L-histidine.</text>
        <dbReference type="EC" id="2.7.13.3"/>
    </reaction>
</comment>
<keyword evidence="15" id="KW-0175">Coiled coil</keyword>
<dbReference type="SUPFAM" id="SSF52172">
    <property type="entry name" value="CheY-like"/>
    <property type="match status" value="1"/>
</dbReference>
<evidence type="ECO:0000256" key="7">
    <source>
        <dbReference type="ARBA" id="ARBA00022741"/>
    </source>
</evidence>
<dbReference type="Pfam" id="PF02518">
    <property type="entry name" value="HATPase_c"/>
    <property type="match status" value="1"/>
</dbReference>
<feature type="modified residue" description="Phosphohistidine" evidence="12">
    <location>
        <position position="869"/>
    </location>
</feature>
<evidence type="ECO:0000256" key="16">
    <source>
        <dbReference type="SAM" id="Phobius"/>
    </source>
</evidence>
<keyword evidence="4" id="KW-1003">Cell membrane</keyword>
<evidence type="ECO:0000256" key="6">
    <source>
        <dbReference type="ARBA" id="ARBA00022692"/>
    </source>
</evidence>
<dbReference type="Pfam" id="PF00512">
    <property type="entry name" value="HisKA"/>
    <property type="match status" value="1"/>
</dbReference>
<evidence type="ECO:0000313" key="20">
    <source>
        <dbReference type="EMBL" id="CAG5083409.1"/>
    </source>
</evidence>
<evidence type="ECO:0000256" key="15">
    <source>
        <dbReference type="SAM" id="Coils"/>
    </source>
</evidence>
<keyword evidence="7" id="KW-0547">Nucleotide-binding</keyword>
<keyword evidence="10" id="KW-0902">Two-component regulatory system</keyword>
<keyword evidence="8" id="KW-0067">ATP-binding</keyword>
<dbReference type="SUPFAM" id="SSF48452">
    <property type="entry name" value="TPR-like"/>
    <property type="match status" value="2"/>
</dbReference>
<keyword evidence="6 16" id="KW-0812">Transmembrane</keyword>
<dbReference type="SUPFAM" id="SSF55874">
    <property type="entry name" value="ATPase domain of HSP90 chaperone/DNA topoisomerase II/histidine kinase"/>
    <property type="match status" value="1"/>
</dbReference>
<feature type="domain" description="Response regulatory" evidence="18">
    <location>
        <begin position="668"/>
        <end position="790"/>
    </location>
</feature>
<dbReference type="FunFam" id="3.30.565.10:FF:000010">
    <property type="entry name" value="Sensor histidine kinase RcsC"/>
    <property type="match status" value="1"/>
</dbReference>
<dbReference type="GO" id="GO:0000155">
    <property type="term" value="F:phosphorelay sensor kinase activity"/>
    <property type="evidence" value="ECO:0007669"/>
    <property type="project" value="InterPro"/>
</dbReference>
<feature type="repeat" description="TPR" evidence="14">
    <location>
        <begin position="97"/>
        <end position="130"/>
    </location>
</feature>
<evidence type="ECO:0000256" key="8">
    <source>
        <dbReference type="ARBA" id="ARBA00022840"/>
    </source>
</evidence>
<dbReference type="InterPro" id="IPR008207">
    <property type="entry name" value="Sig_transdc_His_kin_Hpt_dom"/>
</dbReference>
<dbReference type="Pfam" id="PF13181">
    <property type="entry name" value="TPR_8"/>
    <property type="match status" value="2"/>
</dbReference>
<evidence type="ECO:0000259" key="18">
    <source>
        <dbReference type="PROSITE" id="PS50110"/>
    </source>
</evidence>
<dbReference type="KEGG" id="ptan:CRYO30217_02188"/>
<dbReference type="CDD" id="cd00088">
    <property type="entry name" value="HPT"/>
    <property type="match status" value="1"/>
</dbReference>
<dbReference type="InterPro" id="IPR019734">
    <property type="entry name" value="TPR_rpt"/>
</dbReference>
<dbReference type="Pfam" id="PF01627">
    <property type="entry name" value="Hpt"/>
    <property type="match status" value="1"/>
</dbReference>
<keyword evidence="5 13" id="KW-0597">Phosphoprotein</keyword>
<evidence type="ECO:0000259" key="17">
    <source>
        <dbReference type="PROSITE" id="PS50109"/>
    </source>
</evidence>
<sequence>MKVYRTKKNRYFCLAVRYRLYIFLILALPYFNGSSQNITKINDLKYKVQIEVNVNKKAEQLLLLSKLYEGYDNEEAMKYALESLTLSKGLHYNKGKISAYYQIGQLEKLSENYNKAINSFELANEISESYGDQKGVAIGTIYIGDVHLSKQDFESARIYYQYALDIGEKVKSLQVQAMANDGFGKISEQQEKLYLAQQYFVLAKEHIQSSSELNTKGMIFSNSGRIEAKLGNTENAIKDYQVALKSFEQVKNKEKQAIVCFELGALYQLTTEKDESIVYYKTGLGLAQETGMEDLIKSGYQTIAETYEKNGQFEEAYEYLKYFSAIKDTKEITELESQLELEMKNNEIELIKKEKALEKELHDEAIKNERFYSTIGLVVLLVIFGLAIFLFISLKQRDKINAKLIKAKDEANQSRQEKEDFFAYTSHEIRTPLNAVVGMAKLLGETDLNESQQKYLKTITGSAQNILFLVNDVLDLTKIEKGGIEFESIKFSLHEIIDQIIQSLSFKKFEKEVDIVANIHPNVPKVIIGDPIRFNQILLNLADNALKFTKQGEVTITLRVTDRYEDKVRLFVSVDDTGIGIQPEKLDSIFNSYQQEHISTTRQYGGTGLGLAISKLLIEKMGGEIKVKSKPGVGTSFYFDLWISTTSEDAENLETNQSTETDKLQNLNVLVVDDNQLNREIFFDLVEDKHNNVLVDLAKHGEEAIEKLKAKDYDLILMDIQMPVMNGYEAAKAIRNHKELDETKRDIPIIAMTAHVLEGVAEKCLAAGMNDSISKPVNLTVLHQKIRTLVKKEGIFGPDKRLVRSGTPSSNEVNGSRINLENLEAITGGKPEKIERYIKIFLKNIPADLDKLKQEFDQEDYENIKKTAHKIKGNLAYMGVTSIQDNILYLEGLDTENINVNEINSNLNMVEKEIVLILEELRTLNANPT</sequence>
<dbReference type="CDD" id="cd16922">
    <property type="entry name" value="HATPase_EvgS-ArcB-TorS-like"/>
    <property type="match status" value="1"/>
</dbReference>
<keyword evidence="20" id="KW-0808">Transferase</keyword>
<dbReference type="SMART" id="SM00448">
    <property type="entry name" value="REC"/>
    <property type="match status" value="1"/>
</dbReference>
<evidence type="ECO:0000256" key="10">
    <source>
        <dbReference type="ARBA" id="ARBA00023012"/>
    </source>
</evidence>
<dbReference type="CDD" id="cd00082">
    <property type="entry name" value="HisKA"/>
    <property type="match status" value="1"/>
</dbReference>
<evidence type="ECO:0000256" key="11">
    <source>
        <dbReference type="ARBA" id="ARBA00023136"/>
    </source>
</evidence>
<dbReference type="InterPro" id="IPR036641">
    <property type="entry name" value="HPT_dom_sf"/>
</dbReference>
<dbReference type="EMBL" id="OU015584">
    <property type="protein sequence ID" value="CAG5083409.1"/>
    <property type="molecule type" value="Genomic_DNA"/>
</dbReference>
<feature type="modified residue" description="4-aspartylphosphate" evidence="13">
    <location>
        <position position="719"/>
    </location>
</feature>
<evidence type="ECO:0000256" key="3">
    <source>
        <dbReference type="ARBA" id="ARBA00012438"/>
    </source>
</evidence>
<organism evidence="20 21">
    <name type="scientific">Parvicella tangerina</name>
    <dbReference type="NCBI Taxonomy" id="2829795"/>
    <lineage>
        <taxon>Bacteria</taxon>
        <taxon>Pseudomonadati</taxon>
        <taxon>Bacteroidota</taxon>
        <taxon>Flavobacteriia</taxon>
        <taxon>Flavobacteriales</taxon>
        <taxon>Parvicellaceae</taxon>
        <taxon>Parvicella</taxon>
    </lineage>
</organism>
<protein>
    <recommendedName>
        <fullName evidence="3">histidine kinase</fullName>
        <ecNumber evidence="3">2.7.13.3</ecNumber>
    </recommendedName>
</protein>
<keyword evidence="14" id="KW-0802">TPR repeat</keyword>
<evidence type="ECO:0000256" key="9">
    <source>
        <dbReference type="ARBA" id="ARBA00022989"/>
    </source>
</evidence>
<dbReference type="PANTHER" id="PTHR45339:SF1">
    <property type="entry name" value="HYBRID SIGNAL TRANSDUCTION HISTIDINE KINASE J"/>
    <property type="match status" value="1"/>
</dbReference>
<dbReference type="InterPro" id="IPR001789">
    <property type="entry name" value="Sig_transdc_resp-reg_receiver"/>
</dbReference>
<keyword evidence="21" id="KW-1185">Reference proteome</keyword>
<dbReference type="InterPro" id="IPR011006">
    <property type="entry name" value="CheY-like_superfamily"/>
</dbReference>
<evidence type="ECO:0000256" key="4">
    <source>
        <dbReference type="ARBA" id="ARBA00022475"/>
    </source>
</evidence>
<feature type="transmembrane region" description="Helical" evidence="16">
    <location>
        <begin position="371"/>
        <end position="394"/>
    </location>
</feature>
<gene>
    <name evidence="20" type="primary">rcsC_4</name>
    <name evidence="20" type="ORF">CRYO30217_02188</name>
</gene>
<evidence type="ECO:0000259" key="19">
    <source>
        <dbReference type="PROSITE" id="PS50894"/>
    </source>
</evidence>
<dbReference type="Pfam" id="PF00072">
    <property type="entry name" value="Response_reg"/>
    <property type="match status" value="1"/>
</dbReference>
<comment type="subcellular location">
    <subcellularLocation>
        <location evidence="2">Cell membrane</location>
        <topology evidence="2">Multi-pass membrane protein</topology>
    </subcellularLocation>
</comment>
<dbReference type="Proteomes" id="UP000683507">
    <property type="component" value="Chromosome"/>
</dbReference>
<evidence type="ECO:0000256" key="13">
    <source>
        <dbReference type="PROSITE-ProRule" id="PRU00169"/>
    </source>
</evidence>
<dbReference type="PANTHER" id="PTHR45339">
    <property type="entry name" value="HYBRID SIGNAL TRANSDUCTION HISTIDINE KINASE J"/>
    <property type="match status" value="1"/>
</dbReference>
<accession>A0A916JMN7</accession>
<evidence type="ECO:0000256" key="1">
    <source>
        <dbReference type="ARBA" id="ARBA00000085"/>
    </source>
</evidence>
<evidence type="ECO:0000256" key="5">
    <source>
        <dbReference type="ARBA" id="ARBA00022553"/>
    </source>
</evidence>
<reference evidence="20" key="1">
    <citation type="submission" date="2021-04" db="EMBL/GenBank/DDBJ databases">
        <authorList>
            <person name="Rodrigo-Torres L."/>
            <person name="Arahal R. D."/>
            <person name="Lucena T."/>
        </authorList>
    </citation>
    <scope>NUCLEOTIDE SEQUENCE</scope>
    <source>
        <strain evidence="20">AS29M-1</strain>
    </source>
</reference>
<dbReference type="PRINTS" id="PR00344">
    <property type="entry name" value="BCTRLSENSOR"/>
</dbReference>
<dbReference type="InterPro" id="IPR036097">
    <property type="entry name" value="HisK_dim/P_sf"/>
</dbReference>
<dbReference type="SMART" id="SM00388">
    <property type="entry name" value="HisKA"/>
    <property type="match status" value="1"/>
</dbReference>
<dbReference type="SUPFAM" id="SSF47384">
    <property type="entry name" value="Homodimeric domain of signal transducing histidine kinase"/>
    <property type="match status" value="1"/>
</dbReference>